<dbReference type="EMBL" id="JALJOV010001198">
    <property type="protein sequence ID" value="KAK9852328.1"/>
    <property type="molecule type" value="Genomic_DNA"/>
</dbReference>
<keyword evidence="2" id="KW-1185">Reference proteome</keyword>
<gene>
    <name evidence="1" type="ORF">WJX84_008358</name>
</gene>
<name>A0AAW1SRU0_9CHLO</name>
<sequence length="286" mass="31562">MLQVFRHLLAKCFTRPDSKRPAAVTLSDHPFWKIAKGAAYISQRLQLDLLDPPPEFRAPHKTPRRAKVQELQSCKGVCFGTIKRKMSSMRGYVGRGHGFVMIKQLEGPVQPAKVVHDSGSSVGVSKCWWTAPAWVTFDIGNLTTDFVHNVVDFMMPIPDDATLACFTQPPGRIGLHANTDPTIKKRFAWHDLVAYAHTSGTRFEWPLTGCHVLEDSTSTDSFHGHCVDSDALFSGAIPPPAECSILQRALTAMACPLSTFGIVETLPELDDTGRSMSLLSQMMLTL</sequence>
<comment type="caution">
    <text evidence="1">The sequence shown here is derived from an EMBL/GenBank/DDBJ whole genome shotgun (WGS) entry which is preliminary data.</text>
</comment>
<evidence type="ECO:0000313" key="1">
    <source>
        <dbReference type="EMBL" id="KAK9852328.1"/>
    </source>
</evidence>
<dbReference type="Proteomes" id="UP001485043">
    <property type="component" value="Unassembled WGS sequence"/>
</dbReference>
<reference evidence="1 2" key="1">
    <citation type="journal article" date="2024" name="Nat. Commun.">
        <title>Phylogenomics reveals the evolutionary origins of lichenization in chlorophyte algae.</title>
        <authorList>
            <person name="Puginier C."/>
            <person name="Libourel C."/>
            <person name="Otte J."/>
            <person name="Skaloud P."/>
            <person name="Haon M."/>
            <person name="Grisel S."/>
            <person name="Petersen M."/>
            <person name="Berrin J.G."/>
            <person name="Delaux P.M."/>
            <person name="Dal Grande F."/>
            <person name="Keller J."/>
        </authorList>
    </citation>
    <scope>NUCLEOTIDE SEQUENCE [LARGE SCALE GENOMIC DNA]</scope>
    <source>
        <strain evidence="1 2">SAG 2523</strain>
    </source>
</reference>
<accession>A0AAW1SRU0</accession>
<dbReference type="AlphaFoldDB" id="A0AAW1SRU0"/>
<protein>
    <submittedName>
        <fullName evidence="1">Uncharacterized protein</fullName>
    </submittedName>
</protein>
<proteinExistence type="predicted"/>
<organism evidence="1 2">
    <name type="scientific">Apatococcus fuscideae</name>
    <dbReference type="NCBI Taxonomy" id="2026836"/>
    <lineage>
        <taxon>Eukaryota</taxon>
        <taxon>Viridiplantae</taxon>
        <taxon>Chlorophyta</taxon>
        <taxon>core chlorophytes</taxon>
        <taxon>Trebouxiophyceae</taxon>
        <taxon>Chlorellales</taxon>
        <taxon>Chlorellaceae</taxon>
        <taxon>Apatococcus</taxon>
    </lineage>
</organism>
<evidence type="ECO:0000313" key="2">
    <source>
        <dbReference type="Proteomes" id="UP001485043"/>
    </source>
</evidence>